<feature type="compositionally biased region" description="Basic and acidic residues" evidence="1">
    <location>
        <begin position="113"/>
        <end position="124"/>
    </location>
</feature>
<evidence type="ECO:0000256" key="1">
    <source>
        <dbReference type="SAM" id="MobiDB-lite"/>
    </source>
</evidence>
<name>A0AA40AXM0_9PEZI</name>
<evidence type="ECO:0000313" key="4">
    <source>
        <dbReference type="Proteomes" id="UP001172159"/>
    </source>
</evidence>
<feature type="region of interest" description="Disordered" evidence="1">
    <location>
        <begin position="69"/>
        <end position="195"/>
    </location>
</feature>
<dbReference type="EMBL" id="JAUKTV010000011">
    <property type="protein sequence ID" value="KAK0723852.1"/>
    <property type="molecule type" value="Genomic_DNA"/>
</dbReference>
<protein>
    <submittedName>
        <fullName evidence="3">Uncharacterized protein</fullName>
    </submittedName>
</protein>
<organism evidence="3 4">
    <name type="scientific">Apiosordaria backusii</name>
    <dbReference type="NCBI Taxonomy" id="314023"/>
    <lineage>
        <taxon>Eukaryota</taxon>
        <taxon>Fungi</taxon>
        <taxon>Dikarya</taxon>
        <taxon>Ascomycota</taxon>
        <taxon>Pezizomycotina</taxon>
        <taxon>Sordariomycetes</taxon>
        <taxon>Sordariomycetidae</taxon>
        <taxon>Sordariales</taxon>
        <taxon>Lasiosphaeriaceae</taxon>
        <taxon>Apiosordaria</taxon>
    </lineage>
</organism>
<keyword evidence="4" id="KW-1185">Reference proteome</keyword>
<accession>A0AA40AXM0</accession>
<reference evidence="3" key="1">
    <citation type="submission" date="2023-06" db="EMBL/GenBank/DDBJ databases">
        <title>Genome-scale phylogeny and comparative genomics of the fungal order Sordariales.</title>
        <authorList>
            <consortium name="Lawrence Berkeley National Laboratory"/>
            <person name="Hensen N."/>
            <person name="Bonometti L."/>
            <person name="Westerberg I."/>
            <person name="Brannstrom I.O."/>
            <person name="Guillou S."/>
            <person name="Cros-Aarteil S."/>
            <person name="Calhoun S."/>
            <person name="Haridas S."/>
            <person name="Kuo A."/>
            <person name="Mondo S."/>
            <person name="Pangilinan J."/>
            <person name="Riley R."/>
            <person name="Labutti K."/>
            <person name="Andreopoulos B."/>
            <person name="Lipzen A."/>
            <person name="Chen C."/>
            <person name="Yanf M."/>
            <person name="Daum C."/>
            <person name="Ng V."/>
            <person name="Clum A."/>
            <person name="Steindorff A."/>
            <person name="Ohm R."/>
            <person name="Martin F."/>
            <person name="Silar P."/>
            <person name="Natvig D."/>
            <person name="Lalanne C."/>
            <person name="Gautier V."/>
            <person name="Ament-Velasquez S.L."/>
            <person name="Kruys A."/>
            <person name="Hutchinson M.I."/>
            <person name="Powell A.J."/>
            <person name="Barry K."/>
            <person name="Miller A.N."/>
            <person name="Grigoriev I.V."/>
            <person name="Debuchy R."/>
            <person name="Gladieux P."/>
            <person name="Thoren M.H."/>
            <person name="Johannesson H."/>
        </authorList>
    </citation>
    <scope>NUCLEOTIDE SEQUENCE</scope>
    <source>
        <strain evidence="3">CBS 540.89</strain>
    </source>
</reference>
<proteinExistence type="predicted"/>
<comment type="caution">
    <text evidence="3">The sequence shown here is derived from an EMBL/GenBank/DDBJ whole genome shotgun (WGS) entry which is preliminary data.</text>
</comment>
<sequence>MLLVMVMHLIVGDASVSANGTREERSLAISGPASYGDEIHSQFAQLSASGLSEEPHVVLVCSSSRPDKLHEAPLPVPGGEPPGTTNIYGEDEDEAGYEIVQQPCEPTPPTSSKLERLSKHDKTSSSRSSSSKSLPPVSDCGSGGIAQKRKASLSEGSSHRSSKPKSKGKDYWEQEAESGRYFHEHSDGRITWADE</sequence>
<feature type="signal peptide" evidence="2">
    <location>
        <begin position="1"/>
        <end position="18"/>
    </location>
</feature>
<keyword evidence="2" id="KW-0732">Signal</keyword>
<feature type="compositionally biased region" description="Basic and acidic residues" evidence="1">
    <location>
        <begin position="167"/>
        <end position="188"/>
    </location>
</feature>
<dbReference type="AlphaFoldDB" id="A0AA40AXM0"/>
<feature type="chain" id="PRO_5041209281" evidence="2">
    <location>
        <begin position="19"/>
        <end position="195"/>
    </location>
</feature>
<evidence type="ECO:0000313" key="3">
    <source>
        <dbReference type="EMBL" id="KAK0723852.1"/>
    </source>
</evidence>
<evidence type="ECO:0000256" key="2">
    <source>
        <dbReference type="SAM" id="SignalP"/>
    </source>
</evidence>
<dbReference type="Proteomes" id="UP001172159">
    <property type="component" value="Unassembled WGS sequence"/>
</dbReference>
<gene>
    <name evidence="3" type="ORF">B0T21DRAFT_414214</name>
</gene>